<proteinExistence type="inferred from homology"/>
<evidence type="ECO:0000256" key="6">
    <source>
        <dbReference type="ARBA" id="ARBA00023172"/>
    </source>
</evidence>
<feature type="domain" description="Cas12f1-like TNB" evidence="9">
    <location>
        <begin position="399"/>
        <end position="466"/>
    </location>
</feature>
<feature type="compositionally biased region" description="Polar residues" evidence="7">
    <location>
        <begin position="516"/>
        <end position="529"/>
    </location>
</feature>
<dbReference type="GO" id="GO:0032196">
    <property type="term" value="P:transposition"/>
    <property type="evidence" value="ECO:0007669"/>
    <property type="project" value="UniProtKB-KW"/>
</dbReference>
<evidence type="ECO:0000313" key="11">
    <source>
        <dbReference type="EMBL" id="SFB40412.1"/>
    </source>
</evidence>
<evidence type="ECO:0000259" key="8">
    <source>
        <dbReference type="Pfam" id="PF01385"/>
    </source>
</evidence>
<dbReference type="InterPro" id="IPR021027">
    <property type="entry name" value="Transposase_put_HTH"/>
</dbReference>
<evidence type="ECO:0000256" key="3">
    <source>
        <dbReference type="ARBA" id="ARBA00022723"/>
    </source>
</evidence>
<dbReference type="Pfam" id="PF07282">
    <property type="entry name" value="Cas12f1-like_TNB"/>
    <property type="match status" value="1"/>
</dbReference>
<feature type="compositionally biased region" description="Basic and acidic residues" evidence="7">
    <location>
        <begin position="482"/>
        <end position="491"/>
    </location>
</feature>
<dbReference type="OrthoDB" id="6230307at2"/>
<keyword evidence="6" id="KW-0233">DNA recombination</keyword>
<feature type="domain" description="Probable transposase IS891/IS1136/IS1341" evidence="8">
    <location>
        <begin position="253"/>
        <end position="364"/>
    </location>
</feature>
<keyword evidence="12" id="KW-1185">Reference proteome</keyword>
<reference evidence="11 12" key="1">
    <citation type="submission" date="2016-10" db="EMBL/GenBank/DDBJ databases">
        <authorList>
            <person name="de Groot N.N."/>
        </authorList>
    </citation>
    <scope>NUCLEOTIDE SEQUENCE [LARGE SCALE GENOMIC DNA]</scope>
    <source>
        <strain evidence="11 12">CGMCC 4.6945</strain>
    </source>
</reference>
<evidence type="ECO:0000259" key="10">
    <source>
        <dbReference type="Pfam" id="PF12323"/>
    </source>
</evidence>
<dbReference type="EMBL" id="FOKA01000021">
    <property type="protein sequence ID" value="SFB40412.1"/>
    <property type="molecule type" value="Genomic_DNA"/>
</dbReference>
<keyword evidence="2" id="KW-0815">Transposition</keyword>
<dbReference type="GO" id="GO:0006310">
    <property type="term" value="P:DNA recombination"/>
    <property type="evidence" value="ECO:0007669"/>
    <property type="project" value="UniProtKB-KW"/>
</dbReference>
<sequence length="529" mass="57603">MGEQTTTRVVRLCLDTRALSEEQAVLLARHAGTARAVWNWALAAVNAHEDAVRAHVQNQAAGAAASSTALMDDSAWRRRAYAAARAELGRTPRAIALGRAFTAETRDPESRFAWWQTERHGVNRFAVSSALRALDASVDRYHQRLTAPARRTRRDGRPAGWPRFKRKGRDRDAFSLYNLVIADQDPWRVIDGAHRIKVPSLGSLRVHENTRQLRRLIHRGGRPTAAHFSRHGDRWYVSINVAIATTSLPAPVTTRAQRTAGVVGVDLGVKHLAVLSDGTVHDNPRAAAAAERRLTRAQRAAARRAGPRRGVGPSEGWKEAQRAVARLRHRTALRRQGVVHELTKALATGWAVVAIEDLNVRGMTAAPLAVPDPDRPGSFLSNGSAAKSGLNRAILDVGFGELRRQLTYKAERYGSVVVAVARFAPTSKTCSGCGAVRAKLLLSERTYRCDECGLVIDRDLNAARNIRDLASAIVATSPADAGDAKRPDERRRPRATGEQAGPARPRTAGPPERVTDSPSPQRTAPSLVA</sequence>
<feature type="region of interest" description="Disordered" evidence="7">
    <location>
        <begin position="477"/>
        <end position="529"/>
    </location>
</feature>
<dbReference type="InterPro" id="IPR010095">
    <property type="entry name" value="Cas12f1-like_TNB"/>
</dbReference>
<gene>
    <name evidence="11" type="ORF">SAMN05421867_12155</name>
</gene>
<keyword evidence="3" id="KW-0479">Metal-binding</keyword>
<dbReference type="NCBIfam" id="NF040570">
    <property type="entry name" value="guided_TnpB"/>
    <property type="match status" value="1"/>
</dbReference>
<dbReference type="Pfam" id="PF01385">
    <property type="entry name" value="OrfB_IS605"/>
    <property type="match status" value="1"/>
</dbReference>
<dbReference type="Proteomes" id="UP000199012">
    <property type="component" value="Unassembled WGS sequence"/>
</dbReference>
<name>A0A1I1ASC2_9CELL</name>
<evidence type="ECO:0000259" key="9">
    <source>
        <dbReference type="Pfam" id="PF07282"/>
    </source>
</evidence>
<dbReference type="RefSeq" id="WP_090034952.1">
    <property type="nucleotide sequence ID" value="NZ_BONM01000014.1"/>
</dbReference>
<protein>
    <submittedName>
        <fullName evidence="11">Putative transposase</fullName>
    </submittedName>
</protein>
<dbReference type="AlphaFoldDB" id="A0A1I1ASC2"/>
<organism evidence="11 12">
    <name type="scientific">Cellulomonas marina</name>
    <dbReference type="NCBI Taxonomy" id="988821"/>
    <lineage>
        <taxon>Bacteria</taxon>
        <taxon>Bacillati</taxon>
        <taxon>Actinomycetota</taxon>
        <taxon>Actinomycetes</taxon>
        <taxon>Micrococcales</taxon>
        <taxon>Cellulomonadaceae</taxon>
        <taxon>Cellulomonas</taxon>
    </lineage>
</organism>
<feature type="compositionally biased region" description="Low complexity" evidence="7">
    <location>
        <begin position="500"/>
        <end position="511"/>
    </location>
</feature>
<dbReference type="Pfam" id="PF12323">
    <property type="entry name" value="HTH_OrfB_IS605"/>
    <property type="match status" value="1"/>
</dbReference>
<evidence type="ECO:0000256" key="1">
    <source>
        <dbReference type="ARBA" id="ARBA00008761"/>
    </source>
</evidence>
<dbReference type="InterPro" id="IPR001959">
    <property type="entry name" value="Transposase"/>
</dbReference>
<keyword evidence="4" id="KW-0862">Zinc</keyword>
<keyword evidence="5" id="KW-0238">DNA-binding</keyword>
<evidence type="ECO:0000313" key="12">
    <source>
        <dbReference type="Proteomes" id="UP000199012"/>
    </source>
</evidence>
<comment type="similarity">
    <text evidence="1">In the C-terminal section; belongs to the transposase 35 family.</text>
</comment>
<dbReference type="GO" id="GO:0003677">
    <property type="term" value="F:DNA binding"/>
    <property type="evidence" value="ECO:0007669"/>
    <property type="project" value="UniProtKB-KW"/>
</dbReference>
<evidence type="ECO:0000256" key="7">
    <source>
        <dbReference type="SAM" id="MobiDB-lite"/>
    </source>
</evidence>
<accession>A0A1I1ASC2</accession>
<evidence type="ECO:0000256" key="5">
    <source>
        <dbReference type="ARBA" id="ARBA00023125"/>
    </source>
</evidence>
<feature type="domain" description="Transposase putative helix-turn-helix" evidence="10">
    <location>
        <begin position="21"/>
        <end position="44"/>
    </location>
</feature>
<dbReference type="GO" id="GO:0046872">
    <property type="term" value="F:metal ion binding"/>
    <property type="evidence" value="ECO:0007669"/>
    <property type="project" value="UniProtKB-KW"/>
</dbReference>
<dbReference type="STRING" id="988821.SAMN05421867_12155"/>
<evidence type="ECO:0000256" key="2">
    <source>
        <dbReference type="ARBA" id="ARBA00022578"/>
    </source>
</evidence>
<evidence type="ECO:0000256" key="4">
    <source>
        <dbReference type="ARBA" id="ARBA00022833"/>
    </source>
</evidence>